<dbReference type="InterPro" id="IPR000210">
    <property type="entry name" value="BTB/POZ_dom"/>
</dbReference>
<organism evidence="2">
    <name type="scientific">viral metagenome</name>
    <dbReference type="NCBI Taxonomy" id="1070528"/>
    <lineage>
        <taxon>unclassified sequences</taxon>
        <taxon>metagenomes</taxon>
        <taxon>organismal metagenomes</taxon>
    </lineage>
</organism>
<dbReference type="InterPro" id="IPR003131">
    <property type="entry name" value="T1-type_BTB"/>
</dbReference>
<evidence type="ECO:0000313" key="2">
    <source>
        <dbReference type="EMBL" id="QHT00154.1"/>
    </source>
</evidence>
<dbReference type="GO" id="GO:0051260">
    <property type="term" value="P:protein homooligomerization"/>
    <property type="evidence" value="ECO:0007669"/>
    <property type="project" value="InterPro"/>
</dbReference>
<protein>
    <recommendedName>
        <fullName evidence="1">BTB domain-containing protein</fullName>
    </recommendedName>
</protein>
<dbReference type="EMBL" id="MN739353">
    <property type="protein sequence ID" value="QHT00154.1"/>
    <property type="molecule type" value="Genomic_DNA"/>
</dbReference>
<feature type="domain" description="BTB" evidence="1">
    <location>
        <begin position="1"/>
        <end position="63"/>
    </location>
</feature>
<dbReference type="AlphaFoldDB" id="A0A6C0C9I6"/>
<dbReference type="InterPro" id="IPR011333">
    <property type="entry name" value="SKP1/BTB/POZ_sf"/>
</dbReference>
<name>A0A6C0C9I6_9ZZZZ</name>
<sequence>MSLILNVSGKIFRVSRDVISKSEMFKNMLADSTVDGEIMIDRSAKLFEHLYAYLLDDKYPYPKKYYSELDYYLVPYDIDLLYDPAKDIDKLKELMFSMFYKNQEKTSKNSMCPYEMWDYRYSYYKKCDNPCYDEYVCYMHIGSCCKGGCNITPDPNQAYCREHLFD</sequence>
<reference evidence="2" key="1">
    <citation type="journal article" date="2020" name="Nature">
        <title>Giant virus diversity and host interactions through global metagenomics.</title>
        <authorList>
            <person name="Schulz F."/>
            <person name="Roux S."/>
            <person name="Paez-Espino D."/>
            <person name="Jungbluth S."/>
            <person name="Walsh D.A."/>
            <person name="Denef V.J."/>
            <person name="McMahon K.D."/>
            <person name="Konstantinidis K.T."/>
            <person name="Eloe-Fadrosh E.A."/>
            <person name="Kyrpides N.C."/>
            <person name="Woyke T."/>
        </authorList>
    </citation>
    <scope>NUCLEOTIDE SEQUENCE</scope>
    <source>
        <strain evidence="2">GVMAG-M-3300020192-26</strain>
    </source>
</reference>
<dbReference type="Gene3D" id="3.30.710.10">
    <property type="entry name" value="Potassium Channel Kv1.1, Chain A"/>
    <property type="match status" value="1"/>
</dbReference>
<accession>A0A6C0C9I6</accession>
<dbReference type="PROSITE" id="PS50097">
    <property type="entry name" value="BTB"/>
    <property type="match status" value="1"/>
</dbReference>
<proteinExistence type="predicted"/>
<evidence type="ECO:0000259" key="1">
    <source>
        <dbReference type="PROSITE" id="PS50097"/>
    </source>
</evidence>
<dbReference type="SUPFAM" id="SSF54695">
    <property type="entry name" value="POZ domain"/>
    <property type="match status" value="1"/>
</dbReference>
<dbReference type="Pfam" id="PF02214">
    <property type="entry name" value="BTB_2"/>
    <property type="match status" value="1"/>
</dbReference>